<dbReference type="CDD" id="cd02213">
    <property type="entry name" value="cupin_PMI_typeII_C"/>
    <property type="match status" value="1"/>
</dbReference>
<dbReference type="Pfam" id="PF01050">
    <property type="entry name" value="MannoseP_isomer"/>
    <property type="match status" value="1"/>
</dbReference>
<dbReference type="GO" id="GO:0004475">
    <property type="term" value="F:mannose-1-phosphate guanylyltransferase (GTP) activity"/>
    <property type="evidence" value="ECO:0007669"/>
    <property type="project" value="TreeGrafter"/>
</dbReference>
<dbReference type="InterPro" id="IPR051161">
    <property type="entry name" value="Mannose-6P_isomerase_type2"/>
</dbReference>
<dbReference type="GO" id="GO:0005976">
    <property type="term" value="P:polysaccharide metabolic process"/>
    <property type="evidence" value="ECO:0007669"/>
    <property type="project" value="InterPro"/>
</dbReference>
<dbReference type="InterPro" id="IPR001538">
    <property type="entry name" value="Man6P_isomerase-2_C"/>
</dbReference>
<sequence length="114" mass="13392">MKSIVNKPWGSYQIIDQGENFIVKNIVVKPYAKLSLQSHKHRSEHWVIVEGQAEVTINDNITTLEPNQSTYIPSETKHRLANNHDKNLILIEVWYGEKLDEEDITRYEDIYNRV</sequence>
<dbReference type="PANTHER" id="PTHR46390">
    <property type="entry name" value="MANNOSE-1-PHOSPHATE GUANYLYLTRANSFERASE"/>
    <property type="match status" value="1"/>
</dbReference>
<reference evidence="2" key="1">
    <citation type="submission" date="2018-05" db="EMBL/GenBank/DDBJ databases">
        <authorList>
            <person name="Lanie J.A."/>
            <person name="Ng W.-L."/>
            <person name="Kazmierczak K.M."/>
            <person name="Andrzejewski T.M."/>
            <person name="Davidsen T.M."/>
            <person name="Wayne K.J."/>
            <person name="Tettelin H."/>
            <person name="Glass J.I."/>
            <person name="Rusch D."/>
            <person name="Podicherti R."/>
            <person name="Tsui H.-C.T."/>
            <person name="Winkler M.E."/>
        </authorList>
    </citation>
    <scope>NUCLEOTIDE SEQUENCE</scope>
</reference>
<dbReference type="EMBL" id="UINC01014006">
    <property type="protein sequence ID" value="SVA60052.1"/>
    <property type="molecule type" value="Genomic_DNA"/>
</dbReference>
<accession>A0A381X669</accession>
<evidence type="ECO:0000313" key="2">
    <source>
        <dbReference type="EMBL" id="SVA60052.1"/>
    </source>
</evidence>
<dbReference type="InterPro" id="IPR011051">
    <property type="entry name" value="RmlC_Cupin_sf"/>
</dbReference>
<dbReference type="GO" id="GO:0009298">
    <property type="term" value="P:GDP-mannose biosynthetic process"/>
    <property type="evidence" value="ECO:0007669"/>
    <property type="project" value="TreeGrafter"/>
</dbReference>
<evidence type="ECO:0000259" key="1">
    <source>
        <dbReference type="Pfam" id="PF01050"/>
    </source>
</evidence>
<dbReference type="PANTHER" id="PTHR46390:SF1">
    <property type="entry name" value="MANNOSE-1-PHOSPHATE GUANYLYLTRANSFERASE"/>
    <property type="match status" value="1"/>
</dbReference>
<dbReference type="SUPFAM" id="SSF51182">
    <property type="entry name" value="RmlC-like cupins"/>
    <property type="match status" value="1"/>
</dbReference>
<dbReference type="InterPro" id="IPR014710">
    <property type="entry name" value="RmlC-like_jellyroll"/>
</dbReference>
<dbReference type="Gene3D" id="2.60.120.10">
    <property type="entry name" value="Jelly Rolls"/>
    <property type="match status" value="1"/>
</dbReference>
<proteinExistence type="predicted"/>
<gene>
    <name evidence="2" type="ORF">METZ01_LOCUS112906</name>
</gene>
<dbReference type="AlphaFoldDB" id="A0A381X669"/>
<protein>
    <recommendedName>
        <fullName evidence="1">Mannose-6-phosphate isomerase type II C-terminal domain-containing protein</fullName>
    </recommendedName>
</protein>
<feature type="domain" description="Mannose-6-phosphate isomerase type II C-terminal" evidence="1">
    <location>
        <begin position="4"/>
        <end position="109"/>
    </location>
</feature>
<name>A0A381X669_9ZZZZ</name>
<organism evidence="2">
    <name type="scientific">marine metagenome</name>
    <dbReference type="NCBI Taxonomy" id="408172"/>
    <lineage>
        <taxon>unclassified sequences</taxon>
        <taxon>metagenomes</taxon>
        <taxon>ecological metagenomes</taxon>
    </lineage>
</organism>